<reference evidence="2 3" key="1">
    <citation type="submission" date="2024-07" db="EMBL/GenBank/DDBJ databases">
        <title>Section-level genome sequencing and comparative genomics of Aspergillus sections Usti and Cavernicolus.</title>
        <authorList>
            <consortium name="Lawrence Berkeley National Laboratory"/>
            <person name="Nybo J.L."/>
            <person name="Vesth T.C."/>
            <person name="Theobald S."/>
            <person name="Frisvad J.C."/>
            <person name="Larsen T.O."/>
            <person name="Kjaerboelling I."/>
            <person name="Rothschild-Mancinelli K."/>
            <person name="Lyhne E.K."/>
            <person name="Kogle M.E."/>
            <person name="Barry K."/>
            <person name="Clum A."/>
            <person name="Na H."/>
            <person name="Ledsgaard L."/>
            <person name="Lin J."/>
            <person name="Lipzen A."/>
            <person name="Kuo A."/>
            <person name="Riley R."/>
            <person name="Mondo S."/>
            <person name="Labutti K."/>
            <person name="Haridas S."/>
            <person name="Pangalinan J."/>
            <person name="Salamov A.A."/>
            <person name="Simmons B.A."/>
            <person name="Magnuson J.K."/>
            <person name="Chen J."/>
            <person name="Drula E."/>
            <person name="Henrissat B."/>
            <person name="Wiebenga A."/>
            <person name="Lubbers R.J."/>
            <person name="Gomes A.C."/>
            <person name="Makela M.R."/>
            <person name="Stajich J."/>
            <person name="Grigoriev I.V."/>
            <person name="Mortensen U.H."/>
            <person name="De Vries R.P."/>
            <person name="Baker S.E."/>
            <person name="Andersen M.R."/>
        </authorList>
    </citation>
    <scope>NUCLEOTIDE SEQUENCE [LARGE SCALE GENOMIC DNA]</scope>
    <source>
        <strain evidence="2 3">CBS 209.92</strain>
    </source>
</reference>
<dbReference type="SUPFAM" id="SSF56112">
    <property type="entry name" value="Protein kinase-like (PK-like)"/>
    <property type="match status" value="1"/>
</dbReference>
<gene>
    <name evidence="2" type="ORF">BJX66DRAFT_323937</name>
</gene>
<dbReference type="PANTHER" id="PTHR36091">
    <property type="entry name" value="ALTERED INHERITANCE OF MITOCHONDRIA PROTEIN 9, MITOCHONDRIAL"/>
    <property type="match status" value="1"/>
</dbReference>
<evidence type="ECO:0000313" key="2">
    <source>
        <dbReference type="EMBL" id="KAL2796662.1"/>
    </source>
</evidence>
<organism evidence="2 3">
    <name type="scientific">Aspergillus keveii</name>
    <dbReference type="NCBI Taxonomy" id="714993"/>
    <lineage>
        <taxon>Eukaryota</taxon>
        <taxon>Fungi</taxon>
        <taxon>Dikarya</taxon>
        <taxon>Ascomycota</taxon>
        <taxon>Pezizomycotina</taxon>
        <taxon>Eurotiomycetes</taxon>
        <taxon>Eurotiomycetidae</taxon>
        <taxon>Eurotiales</taxon>
        <taxon>Aspergillaceae</taxon>
        <taxon>Aspergillus</taxon>
        <taxon>Aspergillus subgen. Nidulantes</taxon>
    </lineage>
</organism>
<dbReference type="Proteomes" id="UP001610563">
    <property type="component" value="Unassembled WGS sequence"/>
</dbReference>
<protein>
    <submittedName>
        <fullName evidence="2">Serine/threonine protein kinase</fullName>
    </submittedName>
</protein>
<name>A0ABR4GCA2_9EURO</name>
<keyword evidence="2" id="KW-0808">Transferase</keyword>
<feature type="region of interest" description="Disordered" evidence="1">
    <location>
        <begin position="496"/>
        <end position="520"/>
    </location>
</feature>
<keyword evidence="2" id="KW-0418">Kinase</keyword>
<keyword evidence="2" id="KW-0723">Serine/threonine-protein kinase</keyword>
<proteinExistence type="predicted"/>
<comment type="caution">
    <text evidence="2">The sequence shown here is derived from an EMBL/GenBank/DDBJ whole genome shotgun (WGS) entry which is preliminary data.</text>
</comment>
<dbReference type="PANTHER" id="PTHR36091:SF2">
    <property type="entry name" value="AMINOGLYCOSIDE PHOSPHOTRANSFERASE DOMAIN-CONTAINING PROTEIN"/>
    <property type="match status" value="1"/>
</dbReference>
<keyword evidence="3" id="KW-1185">Reference proteome</keyword>
<evidence type="ECO:0000313" key="3">
    <source>
        <dbReference type="Proteomes" id="UP001610563"/>
    </source>
</evidence>
<dbReference type="EMBL" id="JBFTWV010000025">
    <property type="protein sequence ID" value="KAL2796662.1"/>
    <property type="molecule type" value="Genomic_DNA"/>
</dbReference>
<accession>A0ABR4GCA2</accession>
<dbReference type="InterPro" id="IPR051035">
    <property type="entry name" value="Mito_inheritance_9"/>
</dbReference>
<dbReference type="GO" id="GO:0004674">
    <property type="term" value="F:protein serine/threonine kinase activity"/>
    <property type="evidence" value="ECO:0007669"/>
    <property type="project" value="UniProtKB-KW"/>
</dbReference>
<feature type="compositionally biased region" description="Basic and acidic residues" evidence="1">
    <location>
        <begin position="503"/>
        <end position="520"/>
    </location>
</feature>
<sequence>MAPPSFPRFPRPKRVRVLSTRAALLIPRRHCFYQSFEYSTTSRLWMSTHDHLVTYSPGRFLYNEQTRLAERYVEFDISALKHEISKSVVGHGPVKNLTKLSEGGFNHILLATMKDGFRAIVKIPYWIAVPRKYATPSEVATLTFLRWKGIPVPEVYGCRYSLVREYKVPEKELVTGIVDVEKKLFEIRFGAVGSLYLKRDLPAHLQGPLYEPGAPDKDGDSETYCEAKWTTKFGKPMESPFPHNTIFPGLRSPSESLELLEKYSQIAPYLLPKGGNNLSRPILRHPDLTPSNVFIDPASFKVKSIIDWQHTCITPLLLTAGYPRLFENPDAEYPTGLVPPKLPANHDTLDSEEKAQVDELIRRQSFFYLYRVFNGGLNKVHLEALRDPLLLQRQGLVELAGWQWDGDIIFLRGALMRMRELRPYLVGSDTSVECPIEFSEVEVSDQAEKEEMWYKLNQLVAHWREELGKISEEGWIPAEKYEAAVKRNKELKAEFADGGSPDEIQKIERGRPFKDRAEFY</sequence>
<dbReference type="InterPro" id="IPR011009">
    <property type="entry name" value="Kinase-like_dom_sf"/>
</dbReference>
<evidence type="ECO:0000256" key="1">
    <source>
        <dbReference type="SAM" id="MobiDB-lite"/>
    </source>
</evidence>